<name>A0A1J5NYS7_9ZZZZ</name>
<comment type="caution">
    <text evidence="1">The sequence shown here is derived from an EMBL/GenBank/DDBJ whole genome shotgun (WGS) entry which is preliminary data.</text>
</comment>
<protein>
    <submittedName>
        <fullName evidence="1">Uncharacterized protein</fullName>
    </submittedName>
</protein>
<proteinExistence type="predicted"/>
<organism evidence="1">
    <name type="scientific">mine drainage metagenome</name>
    <dbReference type="NCBI Taxonomy" id="410659"/>
    <lineage>
        <taxon>unclassified sequences</taxon>
        <taxon>metagenomes</taxon>
        <taxon>ecological metagenomes</taxon>
    </lineage>
</organism>
<dbReference type="AlphaFoldDB" id="A0A1J5NYS7"/>
<sequence length="182" mass="19346">MPQVGDLLFHLADHVNGNAADPHHADRRRMMHIGLVDEAFQPDQVAALGHAGDAPGAVGQYALEFHIAGLDGVEPVAALAFAEQLLAGGVLHVIDDLMEGVEVFHAQGAEQRNAPHAAVAAVRCAAPGIDHLGMRDAVRDAILALRRVFPQGIERNGGGRRRAGESGVHGVLSLMWRNISEY</sequence>
<reference evidence="1" key="1">
    <citation type="submission" date="2016-10" db="EMBL/GenBank/DDBJ databases">
        <title>Sequence of Gallionella enrichment culture.</title>
        <authorList>
            <person name="Poehlein A."/>
            <person name="Muehling M."/>
            <person name="Daniel R."/>
        </authorList>
    </citation>
    <scope>NUCLEOTIDE SEQUENCE</scope>
</reference>
<accession>A0A1J5NYS7</accession>
<gene>
    <name evidence="1" type="ORF">GALL_545310</name>
</gene>
<evidence type="ECO:0000313" key="1">
    <source>
        <dbReference type="EMBL" id="OIQ63922.1"/>
    </source>
</evidence>
<dbReference type="EMBL" id="MLJW01008568">
    <property type="protein sequence ID" value="OIQ63922.1"/>
    <property type="molecule type" value="Genomic_DNA"/>
</dbReference>